<keyword evidence="2" id="KW-1185">Reference proteome</keyword>
<comment type="caution">
    <text evidence="1">The sequence shown here is derived from an EMBL/GenBank/DDBJ whole genome shotgun (WGS) entry which is preliminary data.</text>
</comment>
<sequence>MKLLKLQKLNLIVGGNRMNDELIVKDIIISVGEAKGYTYEALGKAHDIYKRKT</sequence>
<evidence type="ECO:0000313" key="2">
    <source>
        <dbReference type="Proteomes" id="UP000663802"/>
    </source>
</evidence>
<gene>
    <name evidence="1" type="ORF">CSC2_16480</name>
</gene>
<protein>
    <submittedName>
        <fullName evidence="1">Uncharacterized protein</fullName>
    </submittedName>
</protein>
<organism evidence="1 2">
    <name type="scientific">Clostridium zeae</name>
    <dbReference type="NCBI Taxonomy" id="2759022"/>
    <lineage>
        <taxon>Bacteria</taxon>
        <taxon>Bacillati</taxon>
        <taxon>Bacillota</taxon>
        <taxon>Clostridia</taxon>
        <taxon>Eubacteriales</taxon>
        <taxon>Clostridiaceae</taxon>
        <taxon>Clostridium</taxon>
    </lineage>
</organism>
<name>A0ABQ1E8K7_9CLOT</name>
<accession>A0ABQ1E8K7</accession>
<reference evidence="1 2" key="1">
    <citation type="journal article" date="2021" name="Int. J. Syst. Evol. Microbiol.">
        <title>Clostridium zeae sp. nov., isolated from corn silage.</title>
        <authorList>
            <person name="Kobayashi H."/>
            <person name="Tanizawa Y."/>
            <person name="Yagura M."/>
            <person name="Sakamoto M."/>
            <person name="Ohkuma M."/>
            <person name="Tohno M."/>
        </authorList>
    </citation>
    <scope>NUCLEOTIDE SEQUENCE [LARGE SCALE GENOMIC DNA]</scope>
    <source>
        <strain evidence="1 2">CSC2</strain>
    </source>
</reference>
<proteinExistence type="predicted"/>
<dbReference type="Proteomes" id="UP000663802">
    <property type="component" value="Unassembled WGS sequence"/>
</dbReference>
<evidence type="ECO:0000313" key="1">
    <source>
        <dbReference type="EMBL" id="GFZ31122.1"/>
    </source>
</evidence>
<dbReference type="EMBL" id="BMBA01000001">
    <property type="protein sequence ID" value="GFZ31122.1"/>
    <property type="molecule type" value="Genomic_DNA"/>
</dbReference>